<feature type="region of interest" description="Disordered" evidence="1">
    <location>
        <begin position="1"/>
        <end position="32"/>
    </location>
</feature>
<reference evidence="2" key="1">
    <citation type="submission" date="2023-06" db="EMBL/GenBank/DDBJ databases">
        <title>Genomic analysis of the entomopathogenic nematode Steinernema hermaphroditum.</title>
        <authorList>
            <person name="Schwarz E.M."/>
            <person name="Heppert J.K."/>
            <person name="Baniya A."/>
            <person name="Schwartz H.T."/>
            <person name="Tan C.-H."/>
            <person name="Antoshechkin I."/>
            <person name="Sternberg P.W."/>
            <person name="Goodrich-Blair H."/>
            <person name="Dillman A.R."/>
        </authorList>
    </citation>
    <scope>NUCLEOTIDE SEQUENCE</scope>
    <source>
        <strain evidence="2">PS9179</strain>
        <tissue evidence="2">Whole animal</tissue>
    </source>
</reference>
<feature type="compositionally biased region" description="Basic residues" evidence="1">
    <location>
        <begin position="1"/>
        <end position="11"/>
    </location>
</feature>
<accession>A0AA39LU72</accession>
<organism evidence="2 3">
    <name type="scientific">Steinernema hermaphroditum</name>
    <dbReference type="NCBI Taxonomy" id="289476"/>
    <lineage>
        <taxon>Eukaryota</taxon>
        <taxon>Metazoa</taxon>
        <taxon>Ecdysozoa</taxon>
        <taxon>Nematoda</taxon>
        <taxon>Chromadorea</taxon>
        <taxon>Rhabditida</taxon>
        <taxon>Tylenchina</taxon>
        <taxon>Panagrolaimomorpha</taxon>
        <taxon>Strongyloidoidea</taxon>
        <taxon>Steinernematidae</taxon>
        <taxon>Steinernema</taxon>
    </lineage>
</organism>
<evidence type="ECO:0000313" key="3">
    <source>
        <dbReference type="Proteomes" id="UP001175271"/>
    </source>
</evidence>
<protein>
    <submittedName>
        <fullName evidence="2">Uncharacterized protein</fullName>
    </submittedName>
</protein>
<evidence type="ECO:0000313" key="2">
    <source>
        <dbReference type="EMBL" id="KAK0409474.1"/>
    </source>
</evidence>
<gene>
    <name evidence="2" type="ORF">QR680_004563</name>
</gene>
<proteinExistence type="predicted"/>
<keyword evidence="3" id="KW-1185">Reference proteome</keyword>
<dbReference type="Proteomes" id="UP001175271">
    <property type="component" value="Unassembled WGS sequence"/>
</dbReference>
<sequence length="159" mass="18180">MTDRKAQKRRRDSPARESGPNDDGPVESKLSTNQRLAAISAAGVNSNERNNVDYLNPDVADRQFEATLKAWSKNAEDARQKEQKERCSRLSTKSELDEFKRATRVSDAGNIDFIIDPFHDYQFDDETFVRPDPGPTEPPAQYIPVSVPMMYYYFPLGRF</sequence>
<dbReference type="EMBL" id="JAUCMV010000003">
    <property type="protein sequence ID" value="KAK0409474.1"/>
    <property type="molecule type" value="Genomic_DNA"/>
</dbReference>
<name>A0AA39LU72_9BILA</name>
<dbReference type="AlphaFoldDB" id="A0AA39LU72"/>
<evidence type="ECO:0000256" key="1">
    <source>
        <dbReference type="SAM" id="MobiDB-lite"/>
    </source>
</evidence>
<comment type="caution">
    <text evidence="2">The sequence shown here is derived from an EMBL/GenBank/DDBJ whole genome shotgun (WGS) entry which is preliminary data.</text>
</comment>